<sequence>MRVFLCVFSMTGYGFIDRNPIKRHMKILAFIRNWTLPLAMVAGAAGFPVIGFLSPITPYLIFVMLLLTFCRIPLSDIRFKMEHAWLLLIQIVGGMGVYFALVPFNVLVAEGAMVCVMAPTATAAAVITDKLGGSAASLTSFTILSNLGTAIAVPLFFPAIHPMYESLGFWAAFFMIFGRVLPLLVAPFVMAVVLHRFLPRVHRKLSAMHRASFYLWAMALMIVMAQTTNTLVNEPAEGMTEI</sequence>
<keyword evidence="2 5" id="KW-0812">Transmembrane</keyword>
<dbReference type="Gene3D" id="1.20.1530.20">
    <property type="match status" value="1"/>
</dbReference>
<evidence type="ECO:0000256" key="1">
    <source>
        <dbReference type="ARBA" id="ARBA00004141"/>
    </source>
</evidence>
<comment type="subcellular location">
    <subcellularLocation>
        <location evidence="1">Membrane</location>
        <topology evidence="1">Multi-pass membrane protein</topology>
    </subcellularLocation>
</comment>
<evidence type="ECO:0000313" key="6">
    <source>
        <dbReference type="EMBL" id="WAW09937.1"/>
    </source>
</evidence>
<evidence type="ECO:0000256" key="4">
    <source>
        <dbReference type="ARBA" id="ARBA00023136"/>
    </source>
</evidence>
<dbReference type="KEGG" id="ovb:NB640_12055"/>
<proteinExistence type="predicted"/>
<gene>
    <name evidence="6" type="ORF">NB640_12055</name>
</gene>
<feature type="transmembrane region" description="Helical" evidence="5">
    <location>
        <begin position="135"/>
        <end position="157"/>
    </location>
</feature>
<name>A0A9E9LYN0_9BURK</name>
<keyword evidence="7" id="KW-1185">Reference proteome</keyword>
<organism evidence="6 7">
    <name type="scientific">Oxalobacter vibrioformis</name>
    <dbReference type="NCBI Taxonomy" id="933080"/>
    <lineage>
        <taxon>Bacteria</taxon>
        <taxon>Pseudomonadati</taxon>
        <taxon>Pseudomonadota</taxon>
        <taxon>Betaproteobacteria</taxon>
        <taxon>Burkholderiales</taxon>
        <taxon>Oxalobacteraceae</taxon>
        <taxon>Oxalobacter</taxon>
    </lineage>
</organism>
<evidence type="ECO:0000256" key="5">
    <source>
        <dbReference type="SAM" id="Phobius"/>
    </source>
</evidence>
<dbReference type="RefSeq" id="WP_269308941.1">
    <property type="nucleotide sequence ID" value="NZ_CP098242.1"/>
</dbReference>
<accession>A0A9E9LYN0</accession>
<dbReference type="AlphaFoldDB" id="A0A9E9LYN0"/>
<feature type="transmembrane region" description="Helical" evidence="5">
    <location>
        <begin position="169"/>
        <end position="193"/>
    </location>
</feature>
<dbReference type="InterPro" id="IPR002657">
    <property type="entry name" value="BilAc:Na_symport/Acr3"/>
</dbReference>
<keyword evidence="3 5" id="KW-1133">Transmembrane helix</keyword>
<dbReference type="EMBL" id="CP098242">
    <property type="protein sequence ID" value="WAW09937.1"/>
    <property type="molecule type" value="Genomic_DNA"/>
</dbReference>
<dbReference type="GO" id="GO:0016020">
    <property type="term" value="C:membrane"/>
    <property type="evidence" value="ECO:0007669"/>
    <property type="project" value="UniProtKB-SubCell"/>
</dbReference>
<dbReference type="InterPro" id="IPR038770">
    <property type="entry name" value="Na+/solute_symporter_sf"/>
</dbReference>
<evidence type="ECO:0000313" key="7">
    <source>
        <dbReference type="Proteomes" id="UP001156215"/>
    </source>
</evidence>
<feature type="transmembrane region" description="Helical" evidence="5">
    <location>
        <begin position="27"/>
        <end position="50"/>
    </location>
</feature>
<evidence type="ECO:0000256" key="2">
    <source>
        <dbReference type="ARBA" id="ARBA00022692"/>
    </source>
</evidence>
<reference evidence="6" key="1">
    <citation type="journal article" date="2022" name="Front. Microbiol.">
        <title>New perspectives on an old grouping: The genomic and phenotypic variability of Oxalobacter formigenes and the implications for calcium oxalate stone prevention.</title>
        <authorList>
            <person name="Chmiel J.A."/>
            <person name="Carr C."/>
            <person name="Stuivenberg G.A."/>
            <person name="Venema R."/>
            <person name="Chanyi R.M."/>
            <person name="Al K.F."/>
            <person name="Giguere D."/>
            <person name="Say H."/>
            <person name="Akouris P.P."/>
            <person name="Dominguez Romero S.A."/>
            <person name="Kwong A."/>
            <person name="Tai V."/>
            <person name="Koval S.F."/>
            <person name="Razvi H."/>
            <person name="Bjazevic J."/>
            <person name="Burton J.P."/>
        </authorList>
    </citation>
    <scope>NUCLEOTIDE SEQUENCE</scope>
    <source>
        <strain evidence="6">WoOx3</strain>
    </source>
</reference>
<feature type="transmembrane region" description="Helical" evidence="5">
    <location>
        <begin position="84"/>
        <end position="101"/>
    </location>
</feature>
<feature type="transmembrane region" description="Helical" evidence="5">
    <location>
        <begin position="107"/>
        <end position="128"/>
    </location>
</feature>
<keyword evidence="4 5" id="KW-0472">Membrane</keyword>
<feature type="transmembrane region" description="Helical" evidence="5">
    <location>
        <begin position="213"/>
        <end position="232"/>
    </location>
</feature>
<feature type="transmembrane region" description="Helical" evidence="5">
    <location>
        <begin position="56"/>
        <end position="72"/>
    </location>
</feature>
<dbReference type="Pfam" id="PF01758">
    <property type="entry name" value="SBF"/>
    <property type="match status" value="1"/>
</dbReference>
<dbReference type="Proteomes" id="UP001156215">
    <property type="component" value="Chromosome"/>
</dbReference>
<protein>
    <submittedName>
        <fullName evidence="6">Transporter</fullName>
    </submittedName>
</protein>
<evidence type="ECO:0000256" key="3">
    <source>
        <dbReference type="ARBA" id="ARBA00022989"/>
    </source>
</evidence>